<gene>
    <name evidence="1" type="ORF">M9Y10_039488</name>
</gene>
<reference evidence="1 2" key="1">
    <citation type="submission" date="2024-04" db="EMBL/GenBank/DDBJ databases">
        <title>Tritrichomonas musculus Genome.</title>
        <authorList>
            <person name="Alves-Ferreira E."/>
            <person name="Grigg M."/>
            <person name="Lorenzi H."/>
            <person name="Galac M."/>
        </authorList>
    </citation>
    <scope>NUCLEOTIDE SEQUENCE [LARGE SCALE GENOMIC DNA]</scope>
    <source>
        <strain evidence="1 2">EAF2021</strain>
    </source>
</reference>
<dbReference type="Proteomes" id="UP001470230">
    <property type="component" value="Unassembled WGS sequence"/>
</dbReference>
<sequence length="151" mass="17724">MSQEAELIRLREEKINLESELLMKDSEMNKTASEMSFLREEFNKMKNEQDANILKKEKEKMGIEIIDVSTIDSLEKVRKLHLDLLQKYSKLIEKRGESGSNDETDNEIRIEFDHFKRFLQEYEITNNLDHPSIIHAFGFGFGDSTHSPSRN</sequence>
<name>A0ABR2KC18_9EUKA</name>
<dbReference type="EMBL" id="JAPFFF010000006">
    <property type="protein sequence ID" value="KAK8888418.1"/>
    <property type="molecule type" value="Genomic_DNA"/>
</dbReference>
<accession>A0ABR2KC18</accession>
<organism evidence="1 2">
    <name type="scientific">Tritrichomonas musculus</name>
    <dbReference type="NCBI Taxonomy" id="1915356"/>
    <lineage>
        <taxon>Eukaryota</taxon>
        <taxon>Metamonada</taxon>
        <taxon>Parabasalia</taxon>
        <taxon>Tritrichomonadida</taxon>
        <taxon>Tritrichomonadidae</taxon>
        <taxon>Tritrichomonas</taxon>
    </lineage>
</organism>
<evidence type="ECO:0000313" key="1">
    <source>
        <dbReference type="EMBL" id="KAK8888418.1"/>
    </source>
</evidence>
<keyword evidence="2" id="KW-1185">Reference proteome</keyword>
<protein>
    <submittedName>
        <fullName evidence="1">Uncharacterized protein</fullName>
    </submittedName>
</protein>
<comment type="caution">
    <text evidence="1">The sequence shown here is derived from an EMBL/GenBank/DDBJ whole genome shotgun (WGS) entry which is preliminary data.</text>
</comment>
<evidence type="ECO:0000313" key="2">
    <source>
        <dbReference type="Proteomes" id="UP001470230"/>
    </source>
</evidence>
<proteinExistence type="predicted"/>